<dbReference type="EMBL" id="MZ130489">
    <property type="protein sequence ID" value="QWM90469.1"/>
    <property type="molecule type" value="Genomic_DNA"/>
</dbReference>
<evidence type="ECO:0000256" key="1">
    <source>
        <dbReference type="SAM" id="Phobius"/>
    </source>
</evidence>
<keyword evidence="1" id="KW-0472">Membrane</keyword>
<gene>
    <name evidence="2" type="primary">gp_26606</name>
</gene>
<accession>A0AAE7RW20</accession>
<dbReference type="GeneID" id="75690771"/>
<evidence type="ECO:0000313" key="3">
    <source>
        <dbReference type="Proteomes" id="UP000827432"/>
    </source>
</evidence>
<keyword evidence="1" id="KW-0812">Transmembrane</keyword>
<feature type="transmembrane region" description="Helical" evidence="1">
    <location>
        <begin position="6"/>
        <end position="28"/>
    </location>
</feature>
<proteinExistence type="predicted"/>
<keyword evidence="1" id="KW-1133">Transmembrane helix</keyword>
<evidence type="ECO:0000313" key="2">
    <source>
        <dbReference type="EMBL" id="QWM90469.1"/>
    </source>
</evidence>
<dbReference type="KEGG" id="vg:75690771"/>
<feature type="transmembrane region" description="Helical" evidence="1">
    <location>
        <begin position="68"/>
        <end position="86"/>
    </location>
</feature>
<dbReference type="Proteomes" id="UP000827432">
    <property type="component" value="Segment"/>
</dbReference>
<dbReference type="RefSeq" id="YP_010360041.1">
    <property type="nucleotide sequence ID" value="NC_062779.1"/>
</dbReference>
<name>A0AAE7RW20_9CAUD</name>
<organism evidence="2 3">
    <name type="scientific">uncultured phage cr2_1</name>
    <dbReference type="NCBI Taxonomy" id="2986394"/>
    <lineage>
        <taxon>Viruses</taxon>
        <taxon>Duplodnaviria</taxon>
        <taxon>Heunggongvirae</taxon>
        <taxon>Uroviricota</taxon>
        <taxon>Caudoviricetes</taxon>
        <taxon>Crassvirales</taxon>
        <taxon>Crevaviridae</taxon>
        <taxon>Coarsevirinae</taxon>
        <taxon>Junduvirus</taxon>
        <taxon>Junduvirus communis</taxon>
    </lineage>
</organism>
<feature type="transmembrane region" description="Helical" evidence="1">
    <location>
        <begin position="40"/>
        <end position="62"/>
    </location>
</feature>
<keyword evidence="3" id="KW-1185">Reference proteome</keyword>
<reference evidence="2 3" key="1">
    <citation type="submission" date="2021-04" db="EMBL/GenBank/DDBJ databases">
        <authorList>
            <person name="Shkoporov A.N."/>
            <person name="Stockdale S.R."/>
            <person name="Guerin E."/>
            <person name="Ross R.P."/>
            <person name="Hill C."/>
        </authorList>
    </citation>
    <scope>NUCLEOTIDE SEQUENCE [LARGE SCALE GENOMIC DNA]</scope>
    <source>
        <strain evidence="3">cr2_1</strain>
    </source>
</reference>
<sequence>MEETIIFNLFNSISFAFIAIVLLTTYGINEIITKITKKKLPRYFKSLVSLIVGIATMVLYLYKLDASLETMLLSFLICTFGYDLIIKPILKAIKRHFADSKSV</sequence>
<protein>
    <submittedName>
        <fullName evidence="2">Phage holin</fullName>
    </submittedName>
</protein>